<gene>
    <name evidence="18" type="primary">nnrE</name>
    <name evidence="17" type="synonym">nnrD</name>
    <name evidence="22" type="ordered locus">Adeg_1759</name>
</gene>
<dbReference type="PIRSF" id="PIRSF017184">
    <property type="entry name" value="Nnr"/>
    <property type="match status" value="1"/>
</dbReference>
<comment type="similarity">
    <text evidence="4 19">In the C-terminal section; belongs to the NnrD/CARKD family.</text>
</comment>
<comment type="catalytic activity">
    <reaction evidence="15 17 19">
        <text>(6S)-NADHX + ADP = AMP + phosphate + NADH + H(+)</text>
        <dbReference type="Rhea" id="RHEA:32223"/>
        <dbReference type="ChEBI" id="CHEBI:15378"/>
        <dbReference type="ChEBI" id="CHEBI:43474"/>
        <dbReference type="ChEBI" id="CHEBI:57945"/>
        <dbReference type="ChEBI" id="CHEBI:64074"/>
        <dbReference type="ChEBI" id="CHEBI:456215"/>
        <dbReference type="ChEBI" id="CHEBI:456216"/>
        <dbReference type="EC" id="4.2.1.136"/>
    </reaction>
</comment>
<dbReference type="InterPro" id="IPR036652">
    <property type="entry name" value="YjeF_N_dom_sf"/>
</dbReference>
<name>C9R969_AMMDK</name>
<evidence type="ECO:0000256" key="4">
    <source>
        <dbReference type="ARBA" id="ARBA00009524"/>
    </source>
</evidence>
<dbReference type="EMBL" id="CP001785">
    <property type="protein sequence ID" value="ACX52848.1"/>
    <property type="molecule type" value="Genomic_DNA"/>
</dbReference>
<comment type="similarity">
    <text evidence="3 19">In the N-terminal section; belongs to the NnrE/AIBP family.</text>
</comment>
<dbReference type="Pfam" id="PF03853">
    <property type="entry name" value="YjeF_N"/>
    <property type="match status" value="1"/>
</dbReference>
<evidence type="ECO:0000256" key="19">
    <source>
        <dbReference type="PIRNR" id="PIRNR017184"/>
    </source>
</evidence>
<feature type="binding site" evidence="17">
    <location>
        <position position="388"/>
    </location>
    <ligand>
        <name>(6S)-NADPHX</name>
        <dbReference type="ChEBI" id="CHEBI:64076"/>
    </ligand>
</feature>
<keyword evidence="8 17" id="KW-0521">NADP</keyword>
<evidence type="ECO:0000313" key="23">
    <source>
        <dbReference type="Proteomes" id="UP000002620"/>
    </source>
</evidence>
<comment type="subunit">
    <text evidence="17">Homotetramer.</text>
</comment>
<evidence type="ECO:0000259" key="21">
    <source>
        <dbReference type="PROSITE" id="PS51385"/>
    </source>
</evidence>
<evidence type="ECO:0000256" key="3">
    <source>
        <dbReference type="ARBA" id="ARBA00006001"/>
    </source>
</evidence>
<feature type="binding site" evidence="17">
    <location>
        <position position="455"/>
    </location>
    <ligand>
        <name>(6S)-NADPHX</name>
        <dbReference type="ChEBI" id="CHEBI:64076"/>
    </ligand>
</feature>
<feature type="binding site" evidence="17">
    <location>
        <position position="454"/>
    </location>
    <ligand>
        <name>AMP</name>
        <dbReference type="ChEBI" id="CHEBI:456215"/>
    </ligand>
</feature>
<dbReference type="GO" id="GO:0052855">
    <property type="term" value="F:ADP-dependent NAD(P)H-hydrate dehydratase activity"/>
    <property type="evidence" value="ECO:0007669"/>
    <property type="project" value="UniProtKB-UniRule"/>
</dbReference>
<dbReference type="Gene3D" id="3.40.50.10260">
    <property type="entry name" value="YjeF N-terminal domain"/>
    <property type="match status" value="1"/>
</dbReference>
<evidence type="ECO:0000256" key="16">
    <source>
        <dbReference type="ARBA" id="ARBA00049209"/>
    </source>
</evidence>
<dbReference type="SUPFAM" id="SSF64153">
    <property type="entry name" value="YjeF N-terminal domain-like"/>
    <property type="match status" value="1"/>
</dbReference>
<proteinExistence type="inferred from homology"/>
<sequence>MRLVTAAEMREIDRRAMEEYGIPSIVLMENAGRWVAQVVASRLGRVAGKRVVVLCGRGNNGGDGLVAARHLWQQGAQVKVFLAADPESLRGDALTNATIWRRLGQDFYLLLSPTGLQAFKLAIARADVVIDALYGTGFRGELPPEIRPVVEALNASGRFVVAVDIPSGLEADTGQVRGVAVVAHVTVTFGLPKLGLVLEPGARYVGELLVVDISLPLPLITGTGPGRYYLTGEMVRSWLPSRPPTAHKGNFGHVLVVGGSRGMIGAACLTAAAALRAGAGLVTLAVPRSWQETAATKLTEVMTLGLPETPEGQLSCAAWESLKPLLPRFTVCALGPGLGRHPETVELVKRMVAEIDLPLVLDADGINAFAGEAHLLTRRSSPLILTPHPGEMARLLGVKAAELTDKRVEVAEKAAREWGAVVVLKGARTVVASPDGYTGINSTGNPGMATGGTGDVLTGVIAALWAQGLDPFRAAAAGVYLHGLAGDLAAKEKGEAGLIAGDLLERLPLAWRRVTEAEEVREEHGLSRLG</sequence>
<keyword evidence="13" id="KW-0511">Multifunctional enzyme</keyword>
<comment type="caution">
    <text evidence="18">Lacks conserved residue(s) required for the propagation of feature annotation.</text>
</comment>
<keyword evidence="11 18" id="KW-0413">Isomerase</keyword>
<dbReference type="PANTHER" id="PTHR12592">
    <property type="entry name" value="ATP-DEPENDENT (S)-NAD(P)H-HYDRATE DEHYDRATASE FAMILY MEMBER"/>
    <property type="match status" value="1"/>
</dbReference>
<dbReference type="PROSITE" id="PS51383">
    <property type="entry name" value="YJEF_C_3"/>
    <property type="match status" value="1"/>
</dbReference>
<feature type="binding site" evidence="17">
    <location>
        <position position="266"/>
    </location>
    <ligand>
        <name>(6S)-NADPHX</name>
        <dbReference type="ChEBI" id="CHEBI:64076"/>
    </ligand>
</feature>
<feature type="binding site" evidence="18">
    <location>
        <position position="164"/>
    </location>
    <ligand>
        <name>(6S)-NADPHX</name>
        <dbReference type="ChEBI" id="CHEBI:64076"/>
    </ligand>
</feature>
<dbReference type="Proteomes" id="UP000002620">
    <property type="component" value="Chromosome"/>
</dbReference>
<evidence type="ECO:0000256" key="5">
    <source>
        <dbReference type="ARBA" id="ARBA00022723"/>
    </source>
</evidence>
<evidence type="ECO:0000256" key="6">
    <source>
        <dbReference type="ARBA" id="ARBA00022741"/>
    </source>
</evidence>
<dbReference type="STRING" id="429009.Adeg_1759"/>
<evidence type="ECO:0000256" key="11">
    <source>
        <dbReference type="ARBA" id="ARBA00023235"/>
    </source>
</evidence>
<dbReference type="AlphaFoldDB" id="C9R969"/>
<keyword evidence="5 18" id="KW-0479">Metal-binding</keyword>
<dbReference type="NCBIfam" id="TIGR00196">
    <property type="entry name" value="yjeF_cterm"/>
    <property type="match status" value="1"/>
</dbReference>
<dbReference type="InterPro" id="IPR017953">
    <property type="entry name" value="Carbohydrate_kinase_pred_CS"/>
</dbReference>
<dbReference type="PROSITE" id="PS51385">
    <property type="entry name" value="YJEF_N"/>
    <property type="match status" value="1"/>
</dbReference>
<dbReference type="PANTHER" id="PTHR12592:SF0">
    <property type="entry name" value="ATP-DEPENDENT (S)-NAD(P)H-HYDRATE DEHYDRATASE"/>
    <property type="match status" value="1"/>
</dbReference>
<dbReference type="HAMAP" id="MF_01966">
    <property type="entry name" value="NADHX_epimerase"/>
    <property type="match status" value="1"/>
</dbReference>
<comment type="similarity">
    <text evidence="18">Belongs to the NnrE/AIBP family.</text>
</comment>
<comment type="catalytic activity">
    <reaction evidence="1 18 19">
        <text>(6R)-NADHX = (6S)-NADHX</text>
        <dbReference type="Rhea" id="RHEA:32215"/>
        <dbReference type="ChEBI" id="CHEBI:64074"/>
        <dbReference type="ChEBI" id="CHEBI:64075"/>
        <dbReference type="EC" id="5.1.99.6"/>
    </reaction>
</comment>
<keyword evidence="22" id="KW-0808">Transferase</keyword>
<dbReference type="Gene3D" id="3.40.1190.20">
    <property type="match status" value="1"/>
</dbReference>
<evidence type="ECO:0000256" key="1">
    <source>
        <dbReference type="ARBA" id="ARBA00000013"/>
    </source>
</evidence>
<dbReference type="GO" id="GO:0005524">
    <property type="term" value="F:ATP binding"/>
    <property type="evidence" value="ECO:0007669"/>
    <property type="project" value="UniProtKB-UniRule"/>
</dbReference>
<dbReference type="HOGENOM" id="CLU_024853_4_1_9"/>
<evidence type="ECO:0000313" key="22">
    <source>
        <dbReference type="EMBL" id="ACX52848.1"/>
    </source>
</evidence>
<dbReference type="InterPro" id="IPR029056">
    <property type="entry name" value="Ribokinase-like"/>
</dbReference>
<dbReference type="RefSeq" id="WP_015739725.1">
    <property type="nucleotide sequence ID" value="NC_013385.1"/>
</dbReference>
<feature type="binding site" evidence="17">
    <location>
        <begin position="425"/>
        <end position="429"/>
    </location>
    <ligand>
        <name>AMP</name>
        <dbReference type="ChEBI" id="CHEBI:456215"/>
    </ligand>
</feature>
<comment type="function">
    <text evidence="14 19">Bifunctional enzyme that catalyzes the epimerization of the S- and R-forms of NAD(P)HX and the dehydration of the S-form of NAD(P)HX at the expense of ADP, which is converted to AMP. This allows the repair of both epimers of NAD(P)HX, a damaged form of NAD(P)H that is a result of enzymatic or heat-dependent hydration.</text>
</comment>
<keyword evidence="12 17" id="KW-0456">Lyase</keyword>
<feature type="binding site" evidence="18">
    <location>
        <begin position="135"/>
        <end position="141"/>
    </location>
    <ligand>
        <name>(6S)-NADPHX</name>
        <dbReference type="ChEBI" id="CHEBI:64076"/>
    </ligand>
</feature>
<comment type="function">
    <text evidence="18">Catalyzes the epimerization of the S- and R-forms of NAD(P)HX, a damaged form of NAD(P)H that is a result of enzymatic or heat-dependent hydration. This is a prerequisite for the S-specific NAD(P)H-hydrate dehydratase to allow the repair of both epimers of NAD(P)HX.</text>
</comment>
<evidence type="ECO:0000256" key="17">
    <source>
        <dbReference type="HAMAP-Rule" id="MF_01965"/>
    </source>
</evidence>
<accession>C9R969</accession>
<dbReference type="GO" id="GO:0052856">
    <property type="term" value="F:NAD(P)HX epimerase activity"/>
    <property type="evidence" value="ECO:0007669"/>
    <property type="project" value="UniProtKB-UniRule"/>
</dbReference>
<feature type="binding site" evidence="17">
    <location>
        <position position="337"/>
    </location>
    <ligand>
        <name>(6S)-NADPHX</name>
        <dbReference type="ChEBI" id="CHEBI:64076"/>
    </ligand>
</feature>
<keyword evidence="9 18" id="KW-0630">Potassium</keyword>
<dbReference type="KEGG" id="adg:Adeg_1759"/>
<dbReference type="SUPFAM" id="SSF53613">
    <property type="entry name" value="Ribokinase-like"/>
    <property type="match status" value="1"/>
</dbReference>
<keyword evidence="22" id="KW-0418">Kinase</keyword>
<dbReference type="OrthoDB" id="9806925at2"/>
<comment type="catalytic activity">
    <reaction evidence="2 18 19">
        <text>(6R)-NADPHX = (6S)-NADPHX</text>
        <dbReference type="Rhea" id="RHEA:32227"/>
        <dbReference type="ChEBI" id="CHEBI:64076"/>
        <dbReference type="ChEBI" id="CHEBI:64077"/>
        <dbReference type="EC" id="5.1.99.6"/>
    </reaction>
</comment>
<comment type="catalytic activity">
    <reaction evidence="16 17 19">
        <text>(6S)-NADPHX + ADP = AMP + phosphate + NADPH + H(+)</text>
        <dbReference type="Rhea" id="RHEA:32235"/>
        <dbReference type="ChEBI" id="CHEBI:15378"/>
        <dbReference type="ChEBI" id="CHEBI:43474"/>
        <dbReference type="ChEBI" id="CHEBI:57783"/>
        <dbReference type="ChEBI" id="CHEBI:64076"/>
        <dbReference type="ChEBI" id="CHEBI:456215"/>
        <dbReference type="ChEBI" id="CHEBI:456216"/>
        <dbReference type="EC" id="4.2.1.136"/>
    </reaction>
</comment>
<dbReference type="GO" id="GO:0016301">
    <property type="term" value="F:kinase activity"/>
    <property type="evidence" value="ECO:0007669"/>
    <property type="project" value="UniProtKB-KW"/>
</dbReference>
<comment type="similarity">
    <text evidence="17">Belongs to the NnrD/CARKD family.</text>
</comment>
<feature type="binding site" evidence="18">
    <location>
        <position position="167"/>
    </location>
    <ligand>
        <name>K(+)</name>
        <dbReference type="ChEBI" id="CHEBI:29103"/>
    </ligand>
</feature>
<feature type="binding site" evidence="18">
    <location>
        <position position="131"/>
    </location>
    <ligand>
        <name>K(+)</name>
        <dbReference type="ChEBI" id="CHEBI:29103"/>
    </ligand>
</feature>
<evidence type="ECO:0000256" key="2">
    <source>
        <dbReference type="ARBA" id="ARBA00000909"/>
    </source>
</evidence>
<evidence type="ECO:0000256" key="18">
    <source>
        <dbReference type="HAMAP-Rule" id="MF_01966"/>
    </source>
</evidence>
<evidence type="ECO:0000256" key="15">
    <source>
        <dbReference type="ARBA" id="ARBA00048238"/>
    </source>
</evidence>
<feature type="binding site" evidence="18">
    <location>
        <begin position="59"/>
        <end position="63"/>
    </location>
    <ligand>
        <name>(6S)-NADPHX</name>
        <dbReference type="ChEBI" id="CHEBI:64076"/>
    </ligand>
</feature>
<feature type="domain" description="YjeF C-terminal" evidence="20">
    <location>
        <begin position="231"/>
        <end position="514"/>
    </location>
</feature>
<evidence type="ECO:0000256" key="12">
    <source>
        <dbReference type="ARBA" id="ARBA00023239"/>
    </source>
</evidence>
<reference evidence="22 23" key="1">
    <citation type="submission" date="2009-10" db="EMBL/GenBank/DDBJ databases">
        <title>Complete sequence of chromosome of Ammonifex degensii KC4.</title>
        <authorList>
            <consortium name="US DOE Joint Genome Institute"/>
            <person name="Kerfeld C."/>
            <person name="Goodner B."/>
            <person name="Huber H."/>
            <person name="Stetter K."/>
            <person name="Lucas S."/>
            <person name="Copeland A."/>
            <person name="Lapidus A."/>
            <person name="Glavina del Rio T."/>
            <person name="Dalin E."/>
            <person name="Tice H."/>
            <person name="Bruce D."/>
            <person name="Goodwin L."/>
            <person name="Pitluck S."/>
            <person name="Saunders E."/>
            <person name="Brettin T."/>
            <person name="Detter J.C."/>
            <person name="Han C."/>
            <person name="Larimer F."/>
            <person name="Land M."/>
            <person name="Hauser L."/>
            <person name="Kyrpides N."/>
            <person name="Ovchinnikova G."/>
            <person name="Richardson P."/>
        </authorList>
    </citation>
    <scope>NUCLEOTIDE SEQUENCE [LARGE SCALE GENOMIC DNA]</scope>
    <source>
        <strain evidence="23">DSM 10501 / KC4</strain>
    </source>
</reference>
<evidence type="ECO:0000256" key="7">
    <source>
        <dbReference type="ARBA" id="ARBA00022840"/>
    </source>
</evidence>
<feature type="binding site" evidence="18">
    <location>
        <position position="60"/>
    </location>
    <ligand>
        <name>K(+)</name>
        <dbReference type="ChEBI" id="CHEBI:29103"/>
    </ligand>
</feature>
<dbReference type="GO" id="GO:0110051">
    <property type="term" value="P:metabolite repair"/>
    <property type="evidence" value="ECO:0007669"/>
    <property type="project" value="TreeGrafter"/>
</dbReference>
<dbReference type="EC" id="4.2.1.136" evidence="19"/>
<dbReference type="InterPro" id="IPR000631">
    <property type="entry name" value="CARKD"/>
</dbReference>
<protein>
    <recommendedName>
        <fullName evidence="19">Bifunctional NAD(P)H-hydrate repair enzyme</fullName>
    </recommendedName>
    <alternativeName>
        <fullName evidence="19">Nicotinamide nucleotide repair protein</fullName>
    </alternativeName>
    <domain>
        <recommendedName>
            <fullName evidence="19">ADP-dependent (S)-NAD(P)H-hydrate dehydratase</fullName>
            <ecNumber evidence="19">4.2.1.136</ecNumber>
        </recommendedName>
        <alternativeName>
            <fullName evidence="19">ADP-dependent NAD(P)HX dehydratase</fullName>
        </alternativeName>
    </domain>
    <domain>
        <recommendedName>
            <fullName evidence="19">NAD(P)H-hydrate epimerase</fullName>
            <ecNumber evidence="19">5.1.99.6</ecNumber>
        </recommendedName>
    </domain>
</protein>
<keyword evidence="7 17" id="KW-0067">ATP-binding</keyword>
<keyword evidence="10 17" id="KW-0520">NAD</keyword>
<comment type="cofactor">
    <cofactor evidence="18 19">
        <name>K(+)</name>
        <dbReference type="ChEBI" id="CHEBI:29103"/>
    </cofactor>
    <text evidence="18 19">Binds 1 potassium ion per subunit.</text>
</comment>
<comment type="function">
    <text evidence="17">Catalyzes the dehydration of the S-form of NAD(P)HX at the expense of ADP, which is converted to AMP. Together with NAD(P)HX epimerase, which catalyzes the epimerization of the S- and R-forms, the enzyme allows the repair of both epimers of NAD(P)HX, a damaged form of NAD(P)H that is a result of enzymatic or heat-dependent hydration.</text>
</comment>
<dbReference type="GO" id="GO:0046496">
    <property type="term" value="P:nicotinamide nucleotide metabolic process"/>
    <property type="evidence" value="ECO:0007669"/>
    <property type="project" value="UniProtKB-UniRule"/>
</dbReference>
<dbReference type="HAMAP" id="MF_01965">
    <property type="entry name" value="NADHX_dehydratase"/>
    <property type="match status" value="1"/>
</dbReference>
<evidence type="ECO:0000256" key="10">
    <source>
        <dbReference type="ARBA" id="ARBA00023027"/>
    </source>
</evidence>
<evidence type="ECO:0000256" key="14">
    <source>
        <dbReference type="ARBA" id="ARBA00025153"/>
    </source>
</evidence>
<dbReference type="eggNOG" id="COG0062">
    <property type="taxonomic scope" value="Bacteria"/>
</dbReference>
<dbReference type="InterPro" id="IPR004443">
    <property type="entry name" value="YjeF_N_dom"/>
</dbReference>
<dbReference type="InterPro" id="IPR030677">
    <property type="entry name" value="Nnr"/>
</dbReference>
<evidence type="ECO:0000256" key="8">
    <source>
        <dbReference type="ARBA" id="ARBA00022857"/>
    </source>
</evidence>
<evidence type="ECO:0000256" key="13">
    <source>
        <dbReference type="ARBA" id="ARBA00023268"/>
    </source>
</evidence>
<dbReference type="PROSITE" id="PS01050">
    <property type="entry name" value="YJEF_C_2"/>
    <property type="match status" value="1"/>
</dbReference>
<organism evidence="22 23">
    <name type="scientific">Ammonifex degensii (strain DSM 10501 / KC4)</name>
    <dbReference type="NCBI Taxonomy" id="429009"/>
    <lineage>
        <taxon>Bacteria</taxon>
        <taxon>Bacillati</taxon>
        <taxon>Bacillota</taxon>
        <taxon>Clostridia</taxon>
        <taxon>Thermoanaerobacterales</taxon>
        <taxon>Thermoanaerobacteraceae</taxon>
        <taxon>Ammonifex</taxon>
    </lineage>
</organism>
<dbReference type="NCBIfam" id="TIGR00197">
    <property type="entry name" value="yjeF_nterm"/>
    <property type="match status" value="1"/>
</dbReference>
<evidence type="ECO:0000259" key="20">
    <source>
        <dbReference type="PROSITE" id="PS51383"/>
    </source>
</evidence>
<dbReference type="GO" id="GO:0046872">
    <property type="term" value="F:metal ion binding"/>
    <property type="evidence" value="ECO:0007669"/>
    <property type="project" value="UniProtKB-UniRule"/>
</dbReference>
<evidence type="ECO:0000256" key="9">
    <source>
        <dbReference type="ARBA" id="ARBA00022958"/>
    </source>
</evidence>
<comment type="cofactor">
    <cofactor evidence="17">
        <name>Mg(2+)</name>
        <dbReference type="ChEBI" id="CHEBI:18420"/>
    </cofactor>
</comment>
<dbReference type="CDD" id="cd01171">
    <property type="entry name" value="YXKO-related"/>
    <property type="match status" value="1"/>
</dbReference>
<dbReference type="EC" id="5.1.99.6" evidence="19"/>
<keyword evidence="6 17" id="KW-0547">Nucleotide-binding</keyword>
<dbReference type="Pfam" id="PF01256">
    <property type="entry name" value="Carb_kinase"/>
    <property type="match status" value="1"/>
</dbReference>
<dbReference type="eggNOG" id="COG0063">
    <property type="taxonomic scope" value="Bacteria"/>
</dbReference>
<feature type="domain" description="YjeF N-terminal" evidence="21">
    <location>
        <begin position="9"/>
        <end position="221"/>
    </location>
</feature>
<keyword evidence="23" id="KW-1185">Reference proteome</keyword>